<dbReference type="EMBL" id="JALN02000001">
    <property type="protein sequence ID" value="KDF01329.1"/>
    <property type="molecule type" value="Genomic_DNA"/>
</dbReference>
<keyword evidence="2" id="KW-1185">Reference proteome</keyword>
<accession>A0A064CRK8</accession>
<gene>
    <name evidence="1" type="ORF">Y900_020910</name>
</gene>
<comment type="caution">
    <text evidence="1">The sequence shown here is derived from an EMBL/GenBank/DDBJ whole genome shotgun (WGS) entry which is preliminary data.</text>
</comment>
<evidence type="ECO:0000313" key="2">
    <source>
        <dbReference type="Proteomes" id="UP000022835"/>
    </source>
</evidence>
<proteinExistence type="predicted"/>
<dbReference type="Proteomes" id="UP000022835">
    <property type="component" value="Unassembled WGS sequence"/>
</dbReference>
<organism evidence="1 2">
    <name type="scientific">Mycolicibacterium aromaticivorans JS19b1 = JCM 16368</name>
    <dbReference type="NCBI Taxonomy" id="1440774"/>
    <lineage>
        <taxon>Bacteria</taxon>
        <taxon>Bacillati</taxon>
        <taxon>Actinomycetota</taxon>
        <taxon>Actinomycetes</taxon>
        <taxon>Mycobacteriales</taxon>
        <taxon>Mycobacteriaceae</taxon>
        <taxon>Mycolicibacterium</taxon>
    </lineage>
</organism>
<evidence type="ECO:0000313" key="1">
    <source>
        <dbReference type="EMBL" id="KDF01329.1"/>
    </source>
</evidence>
<name>A0A064CRK8_9MYCO</name>
<dbReference type="STRING" id="1440774.Y900_020910"/>
<dbReference type="eggNOG" id="COG2852">
    <property type="taxonomic scope" value="Bacteria"/>
</dbReference>
<sequence length="278" mass="31139">MQPMAQVFIGSEALAAGRVTKYDLRAHYQRVLPDVYTAKRAPSLRDRTMATWLWSGRQGVISGAAASALHGAKWVDDNAVIEVNWPGRKSPAGVQISRDTLFDAEITSRHGVAVTSIERTAFDLARHGPTAKAVQRLDALAAATDFRVGDVLAVADSHPHVKGLRRVPELLDLVDAGAQSPRETWLRLLLMDAGFPRPKTQIPVLRADGYSHYFLDMGWPDVMVAVEYDGEQHRLDRETYGGDVIRSEYITQVGWRRVRVLAGHRKYDILRRVHEAWR</sequence>
<evidence type="ECO:0008006" key="3">
    <source>
        <dbReference type="Google" id="ProtNLM"/>
    </source>
</evidence>
<reference evidence="1" key="1">
    <citation type="submission" date="2014-05" db="EMBL/GenBank/DDBJ databases">
        <title>Genome sequence of Mycobacterium aromaticivorans strain JS19b1T (= DSM 45407T).</title>
        <authorList>
            <person name="Kwak Y."/>
            <person name="Park G.-S."/>
            <person name="Li Q.X."/>
            <person name="Lee S.-E."/>
            <person name="Shin J.-H."/>
        </authorList>
    </citation>
    <scope>NUCLEOTIDE SEQUENCE [LARGE SCALE GENOMIC DNA]</scope>
    <source>
        <strain evidence="1">JS19b1</strain>
    </source>
</reference>
<dbReference type="AlphaFoldDB" id="A0A064CRK8"/>
<protein>
    <recommendedName>
        <fullName evidence="3">DUF559 domain-containing protein</fullName>
    </recommendedName>
</protein>